<proteinExistence type="predicted"/>
<feature type="region of interest" description="Disordered" evidence="1">
    <location>
        <begin position="428"/>
        <end position="451"/>
    </location>
</feature>
<accession>A0A8S5VGP7</accession>
<evidence type="ECO:0000256" key="1">
    <source>
        <dbReference type="SAM" id="MobiDB-lite"/>
    </source>
</evidence>
<dbReference type="EMBL" id="BK016265">
    <property type="protein sequence ID" value="DAG05946.1"/>
    <property type="molecule type" value="Genomic_DNA"/>
</dbReference>
<protein>
    <submittedName>
        <fullName evidence="2">Uncharacterized protein</fullName>
    </submittedName>
</protein>
<evidence type="ECO:0000313" key="2">
    <source>
        <dbReference type="EMBL" id="DAG05946.1"/>
    </source>
</evidence>
<reference evidence="2" key="1">
    <citation type="journal article" date="2021" name="Proc. Natl. Acad. Sci. U.S.A.">
        <title>A Catalog of Tens of Thousands of Viruses from Human Metagenomes Reveals Hidden Associations with Chronic Diseases.</title>
        <authorList>
            <person name="Tisza M.J."/>
            <person name="Buck C.B."/>
        </authorList>
    </citation>
    <scope>NUCLEOTIDE SEQUENCE</scope>
    <source>
        <strain evidence="2">CtkfK18</strain>
    </source>
</reference>
<organism evidence="2">
    <name type="scientific">Myoviridae sp. ctkfK18</name>
    <dbReference type="NCBI Taxonomy" id="2825165"/>
    <lineage>
        <taxon>Viruses</taxon>
        <taxon>Duplodnaviria</taxon>
        <taxon>Heunggongvirae</taxon>
        <taxon>Uroviricota</taxon>
        <taxon>Caudoviricetes</taxon>
    </lineage>
</organism>
<sequence>MLHIQKRQNILLKGIGLLSPAVGIRSQYENIKDQINEKVDQVIESLNKDESTNAIYLADLLNIKVLLEVVRTNGLQIGETLDYLRNNINNVEAFNDLGLNVEGVTFGDVNLIAYDLTDANRIVMQRFIQNMLDIIDMKTDDDGTIDLISDAVIQLGNSRLSFDFWANHVKKIEPTEDNQTIFLTEFQEWFQKEVDTIAIKMISRPEDGVLVVLEGLEELKEEFRKNTPSKVHDAIENMAAEDFNNTEFLDTILKAIIGRDNLEGINLNLLSNDVKILINNIKLAIDKFMRKNHVGEIEVPMQDPRDPSKTINTTQLIPSTVNLPESILCALVTQSSKLHDEANTMEKLREDNSFMLVYNLYNEVLSELLGNRITDETVCRYISCIAANIQTISFINPILRVKDQNISTAVYTIRELIHDEYIAAGKIEADPTPEVPEEIANVSEDPMNRGE</sequence>
<name>A0A8S5VGP7_9CAUD</name>